<comment type="subcellular location">
    <subcellularLocation>
        <location evidence="2">Membrane</location>
        <topology evidence="2">Multi-pass membrane protein</topology>
    </subcellularLocation>
</comment>
<dbReference type="InterPro" id="IPR036034">
    <property type="entry name" value="PDZ_sf"/>
</dbReference>
<evidence type="ECO:0000259" key="12">
    <source>
        <dbReference type="Pfam" id="PF02163"/>
    </source>
</evidence>
<keyword evidence="4 13" id="KW-0645">Protease</keyword>
<feature type="transmembrane region" description="Helical" evidence="11">
    <location>
        <begin position="322"/>
        <end position="341"/>
    </location>
</feature>
<evidence type="ECO:0000256" key="11">
    <source>
        <dbReference type="RuleBase" id="RU362031"/>
    </source>
</evidence>
<dbReference type="Proteomes" id="UP000094067">
    <property type="component" value="Unassembled WGS sequence"/>
</dbReference>
<dbReference type="EMBL" id="MCGH01000002">
    <property type="protein sequence ID" value="ODM07633.1"/>
    <property type="molecule type" value="Genomic_DNA"/>
</dbReference>
<sequence>MTIVLFVLVFGVIVVGHELGHFLLAKANGITVVEFSVGMGPKLLRFKKGGTEYSLRLLPIGGACMFEGEDGLDNDNGTPSEGAFPNASVWARISTVFAGPFFNFILAYILAMIVVGYAGSDRPVINGLIDGYPAQEAGMQPGDVITRMNGERIYVAREIWLNTYVGAGETMKVEFLRDGEKHTVTLVPKYDEKEERYLLGFNGYGDYVDCRNAGIFKYSYYEVRYSLRATIKSLGMLIQGKASKDDISGPIGVAQVIGEVKEQAEQYGIWMVILNMINIALLLSVNLGVMNLLPLPALDGGRLVFLIIEAIRGKPVPPDKEGMVHFAGFVVLMVLMVFVMFNDISRLFR</sequence>
<proteinExistence type="inferred from homology"/>
<feature type="transmembrane region" description="Helical" evidence="11">
    <location>
        <begin position="97"/>
        <end position="118"/>
    </location>
</feature>
<keyword evidence="8 11" id="KW-1133">Transmembrane helix</keyword>
<keyword evidence="11" id="KW-0479">Metal-binding</keyword>
<dbReference type="AlphaFoldDB" id="A0A1E3AFY1"/>
<dbReference type="GO" id="GO:0016020">
    <property type="term" value="C:membrane"/>
    <property type="evidence" value="ECO:0007669"/>
    <property type="project" value="UniProtKB-SubCell"/>
</dbReference>
<dbReference type="PATRIC" id="fig|1432052.4.peg.3916"/>
<protein>
    <recommendedName>
        <fullName evidence="11">Zinc metalloprotease</fullName>
        <ecNumber evidence="11">3.4.24.-</ecNumber>
    </recommendedName>
</protein>
<evidence type="ECO:0000313" key="14">
    <source>
        <dbReference type="Proteomes" id="UP000094067"/>
    </source>
</evidence>
<dbReference type="Pfam" id="PF02163">
    <property type="entry name" value="Peptidase_M50"/>
    <property type="match status" value="1"/>
</dbReference>
<evidence type="ECO:0000256" key="7">
    <source>
        <dbReference type="ARBA" id="ARBA00022833"/>
    </source>
</evidence>
<dbReference type="GO" id="GO:0046872">
    <property type="term" value="F:metal ion binding"/>
    <property type="evidence" value="ECO:0007669"/>
    <property type="project" value="UniProtKB-KW"/>
</dbReference>
<dbReference type="Gene3D" id="2.30.42.10">
    <property type="match status" value="1"/>
</dbReference>
<comment type="similarity">
    <text evidence="3 11">Belongs to the peptidase M50B family.</text>
</comment>
<dbReference type="NCBIfam" id="TIGR00054">
    <property type="entry name" value="RIP metalloprotease RseP"/>
    <property type="match status" value="1"/>
</dbReference>
<keyword evidence="6 11" id="KW-0378">Hydrolase</keyword>
<dbReference type="EC" id="3.4.24.-" evidence="11"/>
<dbReference type="SUPFAM" id="SSF50156">
    <property type="entry name" value="PDZ domain-like"/>
    <property type="match status" value="1"/>
</dbReference>
<evidence type="ECO:0000256" key="1">
    <source>
        <dbReference type="ARBA" id="ARBA00001947"/>
    </source>
</evidence>
<evidence type="ECO:0000256" key="4">
    <source>
        <dbReference type="ARBA" id="ARBA00022670"/>
    </source>
</evidence>
<dbReference type="GO" id="GO:0006508">
    <property type="term" value="P:proteolysis"/>
    <property type="evidence" value="ECO:0007669"/>
    <property type="project" value="UniProtKB-KW"/>
</dbReference>
<evidence type="ECO:0000256" key="10">
    <source>
        <dbReference type="ARBA" id="ARBA00023136"/>
    </source>
</evidence>
<feature type="domain" description="Peptidase M50" evidence="12">
    <location>
        <begin position="6"/>
        <end position="335"/>
    </location>
</feature>
<evidence type="ECO:0000256" key="6">
    <source>
        <dbReference type="ARBA" id="ARBA00022801"/>
    </source>
</evidence>
<accession>A0A1E3AFY1</accession>
<evidence type="ECO:0000313" key="13">
    <source>
        <dbReference type="EMBL" id="ODM07633.1"/>
    </source>
</evidence>
<keyword evidence="5 11" id="KW-0812">Transmembrane</keyword>
<dbReference type="GO" id="GO:0004222">
    <property type="term" value="F:metalloendopeptidase activity"/>
    <property type="evidence" value="ECO:0007669"/>
    <property type="project" value="InterPro"/>
</dbReference>
<gene>
    <name evidence="13" type="primary">rasP</name>
    <name evidence="13" type="ORF">BEI61_03523</name>
</gene>
<keyword evidence="7 11" id="KW-0862">Zinc</keyword>
<evidence type="ECO:0000256" key="8">
    <source>
        <dbReference type="ARBA" id="ARBA00022989"/>
    </source>
</evidence>
<reference evidence="13 14" key="1">
    <citation type="submission" date="2016-07" db="EMBL/GenBank/DDBJ databases">
        <title>Characterization of isolates of Eisenbergiella tayi derived from blood cultures, using whole genome sequencing.</title>
        <authorList>
            <person name="Burdz T."/>
            <person name="Wiebe D."/>
            <person name="Huynh C."/>
            <person name="Bernard K."/>
        </authorList>
    </citation>
    <scope>NUCLEOTIDE SEQUENCE [LARGE SCALE GENOMIC DNA]</scope>
    <source>
        <strain evidence="13 14">NML 110608</strain>
    </source>
</reference>
<keyword evidence="9 11" id="KW-0482">Metalloprotease</keyword>
<feature type="transmembrane region" description="Helical" evidence="11">
    <location>
        <begin position="267"/>
        <end position="289"/>
    </location>
</feature>
<dbReference type="PANTHER" id="PTHR42837:SF2">
    <property type="entry name" value="MEMBRANE METALLOPROTEASE ARASP2, CHLOROPLASTIC-RELATED"/>
    <property type="match status" value="1"/>
</dbReference>
<evidence type="ECO:0000256" key="5">
    <source>
        <dbReference type="ARBA" id="ARBA00022692"/>
    </source>
</evidence>
<comment type="caution">
    <text evidence="13">The sequence shown here is derived from an EMBL/GenBank/DDBJ whole genome shotgun (WGS) entry which is preliminary data.</text>
</comment>
<evidence type="ECO:0000256" key="3">
    <source>
        <dbReference type="ARBA" id="ARBA00007931"/>
    </source>
</evidence>
<evidence type="ECO:0000256" key="2">
    <source>
        <dbReference type="ARBA" id="ARBA00004141"/>
    </source>
</evidence>
<dbReference type="CDD" id="cd06163">
    <property type="entry name" value="S2P-M50_PDZ_RseP-like"/>
    <property type="match status" value="1"/>
</dbReference>
<keyword evidence="10 11" id="KW-0472">Membrane</keyword>
<name>A0A1E3AFY1_9FIRM</name>
<evidence type="ECO:0000256" key="9">
    <source>
        <dbReference type="ARBA" id="ARBA00023049"/>
    </source>
</evidence>
<dbReference type="PANTHER" id="PTHR42837">
    <property type="entry name" value="REGULATOR OF SIGMA-E PROTEASE RSEP"/>
    <property type="match status" value="1"/>
</dbReference>
<comment type="cofactor">
    <cofactor evidence="1 11">
        <name>Zn(2+)</name>
        <dbReference type="ChEBI" id="CHEBI:29105"/>
    </cofactor>
</comment>
<dbReference type="InterPro" id="IPR008915">
    <property type="entry name" value="Peptidase_M50"/>
</dbReference>
<organism evidence="13 14">
    <name type="scientific">Eisenbergiella tayi</name>
    <dbReference type="NCBI Taxonomy" id="1432052"/>
    <lineage>
        <taxon>Bacteria</taxon>
        <taxon>Bacillati</taxon>
        <taxon>Bacillota</taxon>
        <taxon>Clostridia</taxon>
        <taxon>Lachnospirales</taxon>
        <taxon>Lachnospiraceae</taxon>
        <taxon>Eisenbergiella</taxon>
    </lineage>
</organism>
<dbReference type="InterPro" id="IPR004387">
    <property type="entry name" value="Pept_M50_Zn"/>
</dbReference>